<dbReference type="KEGG" id="bgoe:IFJ75_07970"/>
<feature type="region of interest" description="Disordered" evidence="1">
    <location>
        <begin position="76"/>
        <end position="109"/>
    </location>
</feature>
<proteinExistence type="predicted"/>
<name>A0A975C4K8_9CAUL</name>
<accession>A0A975C4K8</accession>
<dbReference type="AlphaFoldDB" id="A0A975C4K8"/>
<reference evidence="2" key="1">
    <citation type="submission" date="2020-09" db="EMBL/GenBank/DDBJ databases">
        <title>Brevundimonas sp. LVF2 isolated from a puddle in Goettingen, Germany.</title>
        <authorList>
            <person name="Friedrich I."/>
            <person name="Klassen A."/>
            <person name="Hannes N."/>
            <person name="Schneider D."/>
            <person name="Hertel R."/>
            <person name="Daniel R."/>
        </authorList>
    </citation>
    <scope>NUCLEOTIDE SEQUENCE</scope>
    <source>
        <strain evidence="2">LVF2</strain>
    </source>
</reference>
<gene>
    <name evidence="2" type="ORF">IFJ75_07970</name>
</gene>
<keyword evidence="3" id="KW-1185">Reference proteome</keyword>
<evidence type="ECO:0000313" key="3">
    <source>
        <dbReference type="Proteomes" id="UP000663918"/>
    </source>
</evidence>
<dbReference type="RefSeq" id="WP_207932056.1">
    <property type="nucleotide sequence ID" value="NZ_CP062222.1"/>
</dbReference>
<feature type="compositionally biased region" description="Polar residues" evidence="1">
    <location>
        <begin position="97"/>
        <end position="109"/>
    </location>
</feature>
<dbReference type="EMBL" id="CP062222">
    <property type="protein sequence ID" value="QTC92777.1"/>
    <property type="molecule type" value="Genomic_DNA"/>
</dbReference>
<evidence type="ECO:0008006" key="4">
    <source>
        <dbReference type="Google" id="ProtNLM"/>
    </source>
</evidence>
<protein>
    <recommendedName>
        <fullName evidence="4">DUF2188 domain-containing protein</fullName>
    </recommendedName>
</protein>
<dbReference type="Proteomes" id="UP000663918">
    <property type="component" value="Chromosome"/>
</dbReference>
<evidence type="ECO:0000256" key="1">
    <source>
        <dbReference type="SAM" id="MobiDB-lite"/>
    </source>
</evidence>
<evidence type="ECO:0000313" key="2">
    <source>
        <dbReference type="EMBL" id="QTC92777.1"/>
    </source>
</evidence>
<sequence length="109" mass="11689">MEKIVVEPPDAGWAVRTDAIASTMVFRSGSAAEEAARGLAIRLARAGEPVKLHLKLRNSAAEARFVRLPPLEPGATPNLVTIPDVRTPEHEGVQATRRAQSGRSRASVE</sequence>
<organism evidence="2 3">
    <name type="scientific">Brevundimonas goettingensis</name>
    <dbReference type="NCBI Taxonomy" id="2774190"/>
    <lineage>
        <taxon>Bacteria</taxon>
        <taxon>Pseudomonadati</taxon>
        <taxon>Pseudomonadota</taxon>
        <taxon>Alphaproteobacteria</taxon>
        <taxon>Caulobacterales</taxon>
        <taxon>Caulobacteraceae</taxon>
        <taxon>Brevundimonas</taxon>
    </lineage>
</organism>